<dbReference type="Proteomes" id="UP000789396">
    <property type="component" value="Unassembled WGS sequence"/>
</dbReference>
<comment type="caution">
    <text evidence="1">The sequence shown here is derived from an EMBL/GenBank/DDBJ whole genome shotgun (WGS) entry which is preliminary data.</text>
</comment>
<dbReference type="PANTHER" id="PTHR48312">
    <property type="match status" value="1"/>
</dbReference>
<dbReference type="SUPFAM" id="SSF52540">
    <property type="entry name" value="P-loop containing nucleoside triphosphate hydrolases"/>
    <property type="match status" value="1"/>
</dbReference>
<protein>
    <submittedName>
        <fullName evidence="1">12655_t:CDS:1</fullName>
    </submittedName>
</protein>
<dbReference type="Pfam" id="PF19798">
    <property type="entry name" value="Sulfotransfer_5"/>
    <property type="match status" value="1"/>
</dbReference>
<reference evidence="1" key="1">
    <citation type="submission" date="2021-06" db="EMBL/GenBank/DDBJ databases">
        <authorList>
            <person name="Kallberg Y."/>
            <person name="Tangrot J."/>
            <person name="Rosling A."/>
        </authorList>
    </citation>
    <scope>NUCLEOTIDE SEQUENCE</scope>
    <source>
        <strain evidence="1">IN212</strain>
    </source>
</reference>
<sequence length="266" mass="30933">MSSIEQPTQNPIILWAHQRAVSSAFERTFVQRTDEFICFHEPFGEAIYFDEPLCERVHFNKPHSDQTPLNHFDSAFYIKELLNKTVSRTYEQPFNESLKISFTKVLDKILLKDQSQNGNDIKPKRVFVKEMAMFIKGHYGPNSDNFFSKNTMSKIKHTFLIRDPVKSVKSLYRTSMAINKDPTSPWYGYEFIPLSLGLSELVELFNYVKDELGQTPIVVDADDLCNDSKKVLGKYCEMVNVDFKESMLTWEAGKIEGWGRYNGWHK</sequence>
<name>A0A9N9NDA7_9GLOM</name>
<evidence type="ECO:0000313" key="1">
    <source>
        <dbReference type="EMBL" id="CAG8726976.1"/>
    </source>
</evidence>
<gene>
    <name evidence="1" type="ORF">RFULGI_LOCUS11846</name>
</gene>
<proteinExistence type="predicted"/>
<organism evidence="1 2">
    <name type="scientific">Racocetra fulgida</name>
    <dbReference type="NCBI Taxonomy" id="60492"/>
    <lineage>
        <taxon>Eukaryota</taxon>
        <taxon>Fungi</taxon>
        <taxon>Fungi incertae sedis</taxon>
        <taxon>Mucoromycota</taxon>
        <taxon>Glomeromycotina</taxon>
        <taxon>Glomeromycetes</taxon>
        <taxon>Diversisporales</taxon>
        <taxon>Gigasporaceae</taxon>
        <taxon>Racocetra</taxon>
    </lineage>
</organism>
<evidence type="ECO:0000313" key="2">
    <source>
        <dbReference type="Proteomes" id="UP000789396"/>
    </source>
</evidence>
<dbReference type="PANTHER" id="PTHR48312:SF1">
    <property type="entry name" value="SULFOTRANSFERASE"/>
    <property type="match status" value="1"/>
</dbReference>
<dbReference type="EMBL" id="CAJVPZ010026894">
    <property type="protein sequence ID" value="CAG8726976.1"/>
    <property type="molecule type" value="Genomic_DNA"/>
</dbReference>
<dbReference type="Gene3D" id="3.40.50.300">
    <property type="entry name" value="P-loop containing nucleotide triphosphate hydrolases"/>
    <property type="match status" value="1"/>
</dbReference>
<dbReference type="AlphaFoldDB" id="A0A9N9NDA7"/>
<accession>A0A9N9NDA7</accession>
<dbReference type="OrthoDB" id="2405944at2759"/>
<dbReference type="InterPro" id="IPR027417">
    <property type="entry name" value="P-loop_NTPase"/>
</dbReference>
<keyword evidence="2" id="KW-1185">Reference proteome</keyword>